<feature type="domain" description="NPHP4 Ig-like" evidence="2">
    <location>
        <begin position="1295"/>
        <end position="1379"/>
    </location>
</feature>
<feature type="compositionally biased region" description="Low complexity" evidence="1">
    <location>
        <begin position="546"/>
        <end position="557"/>
    </location>
</feature>
<feature type="compositionally biased region" description="Low complexity" evidence="1">
    <location>
        <begin position="525"/>
        <end position="538"/>
    </location>
</feature>
<dbReference type="InterPro" id="IPR058686">
    <property type="entry name" value="Ig_NPHP4_3rd"/>
</dbReference>
<dbReference type="GO" id="GO:0060041">
    <property type="term" value="P:retina development in camera-type eye"/>
    <property type="evidence" value="ECO:0007669"/>
    <property type="project" value="Ensembl"/>
</dbReference>
<feature type="domain" description="NPHP4 Ig-like" evidence="6">
    <location>
        <begin position="1187"/>
        <end position="1284"/>
    </location>
</feature>
<dbReference type="GO" id="GO:0035845">
    <property type="term" value="P:photoreceptor cell outer segment organization"/>
    <property type="evidence" value="ECO:0007669"/>
    <property type="project" value="Ensembl"/>
</dbReference>
<feature type="region of interest" description="Disordered" evidence="1">
    <location>
        <begin position="880"/>
        <end position="915"/>
    </location>
</feature>
<evidence type="ECO:0000256" key="1">
    <source>
        <dbReference type="SAM" id="MobiDB-lite"/>
    </source>
</evidence>
<proteinExistence type="predicted"/>
<dbReference type="GO" id="GO:0045494">
    <property type="term" value="P:photoreceptor cell maintenance"/>
    <property type="evidence" value="ECO:0007669"/>
    <property type="project" value="Ensembl"/>
</dbReference>
<dbReference type="GO" id="GO:1904491">
    <property type="term" value="P:protein localization to ciliary transition zone"/>
    <property type="evidence" value="ECO:0000318"/>
    <property type="project" value="GO_Central"/>
</dbReference>
<accession>A0A6I8N618</accession>
<dbReference type="GO" id="GO:0036064">
    <property type="term" value="C:ciliary basal body"/>
    <property type="evidence" value="ECO:0000318"/>
    <property type="project" value="GO_Central"/>
</dbReference>
<dbReference type="InterPro" id="IPR029775">
    <property type="entry name" value="NPHP4"/>
</dbReference>
<evidence type="ECO:0000259" key="3">
    <source>
        <dbReference type="Pfam" id="PF26173"/>
    </source>
</evidence>
<evidence type="ECO:0000313" key="9">
    <source>
        <dbReference type="Proteomes" id="UP000002279"/>
    </source>
</evidence>
<name>A0A6I8N618_ORNAN</name>
<reference evidence="8" key="3">
    <citation type="submission" date="2025-09" db="UniProtKB">
        <authorList>
            <consortium name="Ensembl"/>
        </authorList>
    </citation>
    <scope>IDENTIFICATION</scope>
    <source>
        <strain evidence="8">Glennie</strain>
    </source>
</reference>
<evidence type="ECO:0000259" key="6">
    <source>
        <dbReference type="Pfam" id="PF26189"/>
    </source>
</evidence>
<dbReference type="GO" id="GO:0097546">
    <property type="term" value="C:ciliary base"/>
    <property type="evidence" value="ECO:0000318"/>
    <property type="project" value="GO_Central"/>
</dbReference>
<dbReference type="GO" id="GO:1903348">
    <property type="term" value="P:positive regulation of bicellular tight junction assembly"/>
    <property type="evidence" value="ECO:0007669"/>
    <property type="project" value="Ensembl"/>
</dbReference>
<gene>
    <name evidence="8" type="primary">NPHP4</name>
</gene>
<dbReference type="InterPro" id="IPR058765">
    <property type="entry name" value="NPHP4_C2-like"/>
</dbReference>
<dbReference type="GO" id="GO:0030317">
    <property type="term" value="P:flagellated sperm motility"/>
    <property type="evidence" value="ECO:0007669"/>
    <property type="project" value="Ensembl"/>
</dbReference>
<dbReference type="PANTHER" id="PTHR31043:SF3">
    <property type="entry name" value="NEPHROCYSTIN-4"/>
    <property type="match status" value="1"/>
</dbReference>
<feature type="domain" description="NPHP4 Ig-like" evidence="5">
    <location>
        <begin position="1384"/>
        <end position="1479"/>
    </location>
</feature>
<dbReference type="Pfam" id="PF26189">
    <property type="entry name" value="Ig_NPHP4_2nd"/>
    <property type="match status" value="1"/>
</dbReference>
<evidence type="ECO:0000259" key="2">
    <source>
        <dbReference type="Pfam" id="PF26015"/>
    </source>
</evidence>
<dbReference type="Pfam" id="PF26173">
    <property type="entry name" value="NPHP4_SK"/>
    <property type="match status" value="1"/>
</dbReference>
<evidence type="ECO:0000259" key="7">
    <source>
        <dbReference type="Pfam" id="PF26190"/>
    </source>
</evidence>
<dbReference type="GO" id="GO:0005829">
    <property type="term" value="C:cytosol"/>
    <property type="evidence" value="ECO:0007669"/>
    <property type="project" value="Ensembl"/>
</dbReference>
<evidence type="ECO:0000259" key="5">
    <source>
        <dbReference type="Pfam" id="PF26187"/>
    </source>
</evidence>
<reference evidence="8" key="2">
    <citation type="submission" date="2025-08" db="UniProtKB">
        <authorList>
            <consortium name="Ensembl"/>
        </authorList>
    </citation>
    <scope>IDENTIFICATION</scope>
    <source>
        <strain evidence="8">Glennie</strain>
    </source>
</reference>
<feature type="compositionally biased region" description="Basic and acidic residues" evidence="1">
    <location>
        <begin position="1"/>
        <end position="10"/>
    </location>
</feature>
<dbReference type="FunCoup" id="A0A6I8N618">
    <property type="interactions" value="748"/>
</dbReference>
<feature type="compositionally biased region" description="Basic and acidic residues" evidence="1">
    <location>
        <begin position="30"/>
        <end position="39"/>
    </location>
</feature>
<feature type="region of interest" description="Disordered" evidence="1">
    <location>
        <begin position="516"/>
        <end position="582"/>
    </location>
</feature>
<feature type="compositionally biased region" description="Low complexity" evidence="1">
    <location>
        <begin position="895"/>
        <end position="905"/>
    </location>
</feature>
<dbReference type="InterPro" id="IPR058685">
    <property type="entry name" value="Ig_NPHP4_4th"/>
</dbReference>
<dbReference type="InterPro" id="IPR058687">
    <property type="entry name" value="Ig_NPHP4_1st"/>
</dbReference>
<dbReference type="Bgee" id="ENSOANG00000009896">
    <property type="expression patterns" value="Expressed in endometrium and 6 other cell types or tissues"/>
</dbReference>
<dbReference type="GO" id="GO:0035869">
    <property type="term" value="C:ciliary transition zone"/>
    <property type="evidence" value="ECO:0000318"/>
    <property type="project" value="GO_Central"/>
</dbReference>
<dbReference type="GO" id="GO:0005813">
    <property type="term" value="C:centrosome"/>
    <property type="evidence" value="ECO:0007669"/>
    <property type="project" value="Ensembl"/>
</dbReference>
<reference evidence="8 9" key="1">
    <citation type="journal article" date="2008" name="Nature">
        <title>Genome analysis of the platypus reveals unique signatures of evolution.</title>
        <authorList>
            <person name="Warren W.C."/>
            <person name="Hillier L.W."/>
            <person name="Marshall Graves J.A."/>
            <person name="Birney E."/>
            <person name="Ponting C.P."/>
            <person name="Grutzner F."/>
            <person name="Belov K."/>
            <person name="Miller W."/>
            <person name="Clarke L."/>
            <person name="Chinwalla A.T."/>
            <person name="Yang S.P."/>
            <person name="Heger A."/>
            <person name="Locke D.P."/>
            <person name="Miethke P."/>
            <person name="Waters P.D."/>
            <person name="Veyrunes F."/>
            <person name="Fulton L."/>
            <person name="Fulton B."/>
            <person name="Graves T."/>
            <person name="Wallis J."/>
            <person name="Puente X.S."/>
            <person name="Lopez-Otin C."/>
            <person name="Ordonez G.R."/>
            <person name="Eichler E.E."/>
            <person name="Chen L."/>
            <person name="Cheng Z."/>
            <person name="Deakin J.E."/>
            <person name="Alsop A."/>
            <person name="Thompson K."/>
            <person name="Kirby P."/>
            <person name="Papenfuss A.T."/>
            <person name="Wakefield M.J."/>
            <person name="Olender T."/>
            <person name="Lancet D."/>
            <person name="Huttley G.A."/>
            <person name="Smit A.F."/>
            <person name="Pask A."/>
            <person name="Temple-Smith P."/>
            <person name="Batzer M.A."/>
            <person name="Walker J.A."/>
            <person name="Konkel M.K."/>
            <person name="Harris R.S."/>
            <person name="Whittington C.M."/>
            <person name="Wong E.S."/>
            <person name="Gemmell N.J."/>
            <person name="Buschiazzo E."/>
            <person name="Vargas Jentzsch I.M."/>
            <person name="Merkel A."/>
            <person name="Schmitz J."/>
            <person name="Zemann A."/>
            <person name="Churakov G."/>
            <person name="Kriegs J.O."/>
            <person name="Brosius J."/>
            <person name="Murchison E.P."/>
            <person name="Sachidanandam R."/>
            <person name="Smith C."/>
            <person name="Hannon G.J."/>
            <person name="Tsend-Ayush E."/>
            <person name="McMillan D."/>
            <person name="Attenborough R."/>
            <person name="Rens W."/>
            <person name="Ferguson-Smith M."/>
            <person name="Lefevre C.M."/>
            <person name="Sharp J.A."/>
            <person name="Nicholas K.R."/>
            <person name="Ray D.A."/>
            <person name="Kube M."/>
            <person name="Reinhardt R."/>
            <person name="Pringle T.H."/>
            <person name="Taylor J."/>
            <person name="Jones R.C."/>
            <person name="Nixon B."/>
            <person name="Dacheux J.L."/>
            <person name="Niwa H."/>
            <person name="Sekita Y."/>
            <person name="Huang X."/>
            <person name="Stark A."/>
            <person name="Kheradpour P."/>
            <person name="Kellis M."/>
            <person name="Flicek P."/>
            <person name="Chen Y."/>
            <person name="Webber C."/>
            <person name="Hardison R."/>
            <person name="Nelson J."/>
            <person name="Hallsworth-Pepin K."/>
            <person name="Delehaunty K."/>
            <person name="Markovic C."/>
            <person name="Minx P."/>
            <person name="Feng Y."/>
            <person name="Kremitzki C."/>
            <person name="Mitreva M."/>
            <person name="Glasscock J."/>
            <person name="Wylie T."/>
            <person name="Wohldmann P."/>
            <person name="Thiru P."/>
            <person name="Nhan M.N."/>
            <person name="Pohl C.S."/>
            <person name="Smith S.M."/>
            <person name="Hou S."/>
            <person name="Nefedov M."/>
            <person name="de Jong P.J."/>
            <person name="Renfree M.B."/>
            <person name="Mardis E.R."/>
            <person name="Wilson R.K."/>
        </authorList>
    </citation>
    <scope>NUCLEOTIDE SEQUENCE [LARGE SCALE GENOMIC DNA]</scope>
    <source>
        <strain evidence="8 9">Glennie</strain>
    </source>
</reference>
<organism evidence="8 9">
    <name type="scientific">Ornithorhynchus anatinus</name>
    <name type="common">Duckbill platypus</name>
    <dbReference type="NCBI Taxonomy" id="9258"/>
    <lineage>
        <taxon>Eukaryota</taxon>
        <taxon>Metazoa</taxon>
        <taxon>Chordata</taxon>
        <taxon>Craniata</taxon>
        <taxon>Vertebrata</taxon>
        <taxon>Euteleostomi</taxon>
        <taxon>Mammalia</taxon>
        <taxon>Monotremata</taxon>
        <taxon>Ornithorhynchidae</taxon>
        <taxon>Ornithorhynchus</taxon>
    </lineage>
</organism>
<dbReference type="InParanoid" id="A0A6I8N618"/>
<sequence length="1479" mass="165508">MRFFRGRRDVSPSPRMGSWFRPQGWRRRQKASDNPEGKNDPLTGRMSDWHRIFAQNLLVPPHPQRIRQPSKESTAFQCVLKVLQGHLFKQRVLEVLTEVEYHLRLSFFDITYRHFFGRTWKSPARPFQLTPGQVPGVHFNEPLYFRTSLSHPNIILVVEVVAKGKKQDGTSQALSCGFGILRPFSAKSETMDSTPQDKRLLLYYGTPRALLHPLLQDPLEQNKHMTLVENCTIQYTLKPYPLLETIFHLLPENFLVSGLQRIPALFPGHGETSDALRKPRLHKSVTWYVDKLSFHLYPSLEKFEEELLELLNNDRLQEDSSTSDGTSVAIQERRVHVGVHNGLGFVQKPQVAVVMPEAEVNLGHATSLAKKISSSTKISGDQALVLRSRIRLSEMINHPAFGIVFQLEYVFCAPSGVDGKASSVTSLSSMAFMHTVRWAVWTPLLESSSKNVTLPLQGGARSNPTRCLVYKIPSTSMSSEEVKQVESGTIQFQFSLSPEEHFGASTDSAGNIQELRRTKKPPTPSSSSPLPQMLLSTQGSPPGPGLSISQLSTSTQSPFLSTSGKPPLPQRSSSRPPAAHQDYECSQIQEIPCGGRVSHLEADLSQNSSVLEPAGADQLQELPFTPLHAPIMAQDAQARSWGTAPSRASLACLHCSGFPEILDCNKEPAEVVDPTAPVKVNTQREESDFLQSNEIILQFLAFSRLPQDPGTTPWPKNVYFTFQFYRFPPVTTPRLQLVKLDHSGETNSSSLSHLLVPMNKDGSLNSGSPGFQLKYMLDSGFLKPGEHHWFIHYIAIQTLQIDVWDGDSLLLIGSAAVQMKHLLRQGRAAVQVSHELAVVAMEYEQDVMVMSGDVTRPGAAKPIGVHTLVKGHLHLTMANVGHPGEQKSRQSITLPPSRSRVVSSSDGASDFQGGSLLSHSGHRTCRNVARAQKLADVDSELAAMLFSHMQEGNKAYQHTSREAEAVRQRKLGRMMSVRQQEAKGNIDPGKASLVRQNTRARQSRDLQIIDAYRERSKAERISFMLSQAITTHHTIYPSLGTAEFFEFALKNPHGVQHTVTIEIDNPELSIIVDTREWKHFKDIVKMHTPVEEDMFHINENLTQLFLRPKETIHIPFKYQTFSVDHTATLRDAGELRWEKDTDEGPPGLSSPMSTKCIKVSFKTSHGKPLAILSVNIEHQPHLVHQIFRFYHPELTFLKKSIRLPPWHILPGAPVGMPGGEPQIYVRCSDPNIICETQKMGPGEPQDVFLKVAGGPSPQIKTFFVAIYTDSWLSAPIQVWQIHLHSLQRVDVSCVTGQLTRLSLVLRGTRAVRQVRAFTSHPQELKLEPDGVFSLPHGGIHDLHVGLRPQRAGSRFIYLNLVDVDYHQLVASWLVCLSCRQPLISKAFEIVLPAGGGKGSNKLITYTNPYPSRRQYFLHTNHPDLLQFKEDSFEIGGGETYTIGLRFAPGKSPGEEEILIYINDREDKNEETFCVKVIYQ</sequence>
<dbReference type="CDD" id="cd22239">
    <property type="entry name" value="NPHP4"/>
    <property type="match status" value="1"/>
</dbReference>
<dbReference type="GO" id="GO:0090090">
    <property type="term" value="P:negative regulation of canonical Wnt signaling pathway"/>
    <property type="evidence" value="ECO:0000318"/>
    <property type="project" value="GO_Central"/>
</dbReference>
<feature type="domain" description="NPHP4 Ig-like" evidence="7">
    <location>
        <begin position="1031"/>
        <end position="1180"/>
    </location>
</feature>
<dbReference type="InterPro" id="IPR058688">
    <property type="entry name" value="Ig_NPHP4_2nd"/>
</dbReference>
<feature type="domain" description="NPHP4 SK-like" evidence="3">
    <location>
        <begin position="961"/>
        <end position="1028"/>
    </location>
</feature>
<dbReference type="GO" id="GO:0005814">
    <property type="term" value="C:centriole"/>
    <property type="evidence" value="ECO:0007669"/>
    <property type="project" value="Ensembl"/>
</dbReference>
<dbReference type="GeneTree" id="ENSGT00510000048827"/>
<evidence type="ECO:0000259" key="4">
    <source>
        <dbReference type="Pfam" id="PF26186"/>
    </source>
</evidence>
<dbReference type="Ensembl" id="ENSOANT00000076114.1">
    <property type="protein sequence ID" value="ENSOANP00000036421.1"/>
    <property type="gene ID" value="ENSOANG00000009896.4"/>
</dbReference>
<dbReference type="OMA" id="FLLEYTF"/>
<dbReference type="PANTHER" id="PTHR31043">
    <property type="entry name" value="NEPHROCYSTIN-4"/>
    <property type="match status" value="1"/>
</dbReference>
<feature type="domain" description="NPHP4 C2-like" evidence="4">
    <location>
        <begin position="648"/>
        <end position="882"/>
    </location>
</feature>
<keyword evidence="9" id="KW-1185">Reference proteome</keyword>
<dbReference type="GO" id="GO:0097730">
    <property type="term" value="C:non-motile cilium"/>
    <property type="evidence" value="ECO:0000318"/>
    <property type="project" value="GO_Central"/>
</dbReference>
<dbReference type="Pfam" id="PF26015">
    <property type="entry name" value="Ig_NPH4_3rd"/>
    <property type="match status" value="1"/>
</dbReference>
<dbReference type="GO" id="GO:0016604">
    <property type="term" value="C:nuclear body"/>
    <property type="evidence" value="ECO:0007669"/>
    <property type="project" value="Ensembl"/>
</dbReference>
<dbReference type="Pfam" id="PF26187">
    <property type="entry name" value="Ig_NPHP4_4th"/>
    <property type="match status" value="1"/>
</dbReference>
<dbReference type="Pfam" id="PF26186">
    <property type="entry name" value="NPHP4_C2_3rd"/>
    <property type="match status" value="1"/>
</dbReference>
<feature type="region of interest" description="Disordered" evidence="1">
    <location>
        <begin position="1"/>
        <end position="45"/>
    </location>
</feature>
<evidence type="ECO:0000313" key="8">
    <source>
        <dbReference type="Ensembl" id="ENSOANP00000036421.1"/>
    </source>
</evidence>
<dbReference type="GO" id="GO:0097470">
    <property type="term" value="C:ribbon synapse"/>
    <property type="evidence" value="ECO:0007669"/>
    <property type="project" value="Ensembl"/>
</dbReference>
<dbReference type="GO" id="GO:0005911">
    <property type="term" value="C:cell-cell junction"/>
    <property type="evidence" value="ECO:0007669"/>
    <property type="project" value="Ensembl"/>
</dbReference>
<dbReference type="InterPro" id="IPR058764">
    <property type="entry name" value="NPHP4_SK"/>
</dbReference>
<dbReference type="Proteomes" id="UP000002279">
    <property type="component" value="Chromosome 5"/>
</dbReference>
<dbReference type="Pfam" id="PF26190">
    <property type="entry name" value="Ig_NPHP4_1st"/>
    <property type="match status" value="1"/>
</dbReference>
<dbReference type="GO" id="GO:0120206">
    <property type="term" value="C:photoreceptor distal connecting cilium"/>
    <property type="evidence" value="ECO:0007669"/>
    <property type="project" value="Ensembl"/>
</dbReference>
<protein>
    <submittedName>
        <fullName evidence="8">Nephrocystin 4</fullName>
    </submittedName>
</protein>